<feature type="domain" description="PKD" evidence="2">
    <location>
        <begin position="568"/>
        <end position="647"/>
    </location>
</feature>
<keyword evidence="5" id="KW-1185">Reference proteome</keyword>
<evidence type="ECO:0000259" key="2">
    <source>
        <dbReference type="PROSITE" id="PS50093"/>
    </source>
</evidence>
<dbReference type="InterPro" id="IPR000601">
    <property type="entry name" value="PKD_dom"/>
</dbReference>
<evidence type="ECO:0000313" key="4">
    <source>
        <dbReference type="EMBL" id="KAA5544992.1"/>
    </source>
</evidence>
<dbReference type="EMBL" id="VWSF01000009">
    <property type="protein sequence ID" value="KAA5544992.1"/>
    <property type="molecule type" value="Genomic_DNA"/>
</dbReference>
<dbReference type="NCBIfam" id="TIGR04183">
    <property type="entry name" value="Por_Secre_tail"/>
    <property type="match status" value="1"/>
</dbReference>
<keyword evidence="1" id="KW-0732">Signal</keyword>
<proteinExistence type="predicted"/>
<gene>
    <name evidence="4" type="ORF">F0145_13125</name>
</gene>
<dbReference type="Pfam" id="PF19081">
    <property type="entry name" value="Ig_7"/>
    <property type="match status" value="4"/>
</dbReference>
<feature type="signal peptide" evidence="1">
    <location>
        <begin position="1"/>
        <end position="38"/>
    </location>
</feature>
<dbReference type="Pfam" id="PF18962">
    <property type="entry name" value="Por_Secre_tail"/>
    <property type="match status" value="1"/>
</dbReference>
<dbReference type="Gene3D" id="2.60.40.10">
    <property type="entry name" value="Immunoglobulins"/>
    <property type="match status" value="3"/>
</dbReference>
<dbReference type="InterPro" id="IPR036179">
    <property type="entry name" value="Ig-like_dom_sf"/>
</dbReference>
<dbReference type="SUPFAM" id="SSF48726">
    <property type="entry name" value="Immunoglobulin"/>
    <property type="match status" value="1"/>
</dbReference>
<dbReference type="InterPro" id="IPR007110">
    <property type="entry name" value="Ig-like_dom"/>
</dbReference>
<reference evidence="4 5" key="1">
    <citation type="submission" date="2019-09" db="EMBL/GenBank/DDBJ databases">
        <title>Genome sequence and assembly of Adhaeribacter sp.</title>
        <authorList>
            <person name="Chhetri G."/>
        </authorList>
    </citation>
    <scope>NUCLEOTIDE SEQUENCE [LARGE SCALE GENOMIC DNA]</scope>
    <source>
        <strain evidence="4 5">DK36</strain>
    </source>
</reference>
<feature type="chain" id="PRO_5024351240" evidence="1">
    <location>
        <begin position="39"/>
        <end position="1821"/>
    </location>
</feature>
<dbReference type="SUPFAM" id="SSF49299">
    <property type="entry name" value="PKD domain"/>
    <property type="match status" value="5"/>
</dbReference>
<dbReference type="InterPro" id="IPR026444">
    <property type="entry name" value="Secre_tail"/>
</dbReference>
<comment type="caution">
    <text evidence="4">The sequence shown here is derived from an EMBL/GenBank/DDBJ whole genome shotgun (WGS) entry which is preliminary data.</text>
</comment>
<dbReference type="PROSITE" id="PS50093">
    <property type="entry name" value="PKD"/>
    <property type="match status" value="1"/>
</dbReference>
<protein>
    <submittedName>
        <fullName evidence="4">T9SS type A sorting domain-containing protein</fullName>
    </submittedName>
</protein>
<organism evidence="4 5">
    <name type="scientific">Adhaeribacter rhizoryzae</name>
    <dbReference type="NCBI Taxonomy" id="2607907"/>
    <lineage>
        <taxon>Bacteria</taxon>
        <taxon>Pseudomonadati</taxon>
        <taxon>Bacteroidota</taxon>
        <taxon>Cytophagia</taxon>
        <taxon>Cytophagales</taxon>
        <taxon>Hymenobacteraceae</taxon>
        <taxon>Adhaeribacter</taxon>
    </lineage>
</organism>
<dbReference type="PROSITE" id="PS50835">
    <property type="entry name" value="IG_LIKE"/>
    <property type="match status" value="1"/>
</dbReference>
<dbReference type="InterPro" id="IPR003599">
    <property type="entry name" value="Ig_sub"/>
</dbReference>
<evidence type="ECO:0000256" key="1">
    <source>
        <dbReference type="SAM" id="SignalP"/>
    </source>
</evidence>
<evidence type="ECO:0000259" key="3">
    <source>
        <dbReference type="PROSITE" id="PS50835"/>
    </source>
</evidence>
<name>A0A5M6DFE7_9BACT</name>
<dbReference type="Proteomes" id="UP000323426">
    <property type="component" value="Unassembled WGS sequence"/>
</dbReference>
<accession>A0A5M6DFE7</accession>
<dbReference type="InterPro" id="IPR044023">
    <property type="entry name" value="Ig_7"/>
</dbReference>
<evidence type="ECO:0000313" key="5">
    <source>
        <dbReference type="Proteomes" id="UP000323426"/>
    </source>
</evidence>
<dbReference type="SMART" id="SM00409">
    <property type="entry name" value="IG"/>
    <property type="match status" value="2"/>
</dbReference>
<dbReference type="InterPro" id="IPR013783">
    <property type="entry name" value="Ig-like_fold"/>
</dbReference>
<sequence>MQNNFTKLIAPIRQARNYLLIAAALLFMLLLLAKSASAQTVNSIDPICTNTRSSPLNLTINGSGFTTGSSNNIALVRINGDDVNLLTPNQNTSTATQLFVSIPSSYFTTARTLTIQAANRSGGVRNWQTATTYTLTVLAAPTTTGGSRCGSGTVQLSASGAPTGASYRWYTTSTGGSPDASQTGATFTTPNISSTTTYYVSMATSSCESPRTAVTATINEIPNAVIVGTTTICSGSIATLNASGAPTGGSYRWYTTATGGTAISTNLSGTGNSTYSPTLTNLTNTPAITSYYVEAINPGNLGSCVSTTRTRVDVTVNPLPTVTLNYTPTCEDAETTLTVNASGGTGPGTYTYEWIVPNTVTNPGNVASFKTTTAGYYSVRVIDQNSCQNSVTAEQQVTFIPRPTATLNYTPTCVGTATTIVANPSGGTGPYTYNWTVLPAGVNNPGNVASFPTEIPGTYSVVVTDKNGTGCTSTTISANVIFNPLPTVTLTSPPACIGTDAIVTANVTNGTGPFIYNWVVPTGATAPGNTIGSFTTSVPGEYRVSVTDNNGCTSSAVATITIAFNPLPATPTIAADGSTTFCLGGSVNLTADGSPTATTFTWYKGNTVVQTGPNPSYSANETGNYTVIATDSNTCSSLASNIIEVFVLTPQNIITGGPGNQRSFCEGNTATLTALTGGTYTYQWFFSTDATINNGNETPAGQTSSITVNTPGFYYLVLTGANNCEVISEVITLERTPAIDTNELDPKTPICEGTAPGLITGNVTGGNGSYVYKWEMSTTSATTGFSEIAGAISQTLNYTQTLTQTTWFRRTVTSVNCFDVSEALEVTVIPLPTAAVNADGPLSFCFGGNVTLTASAGDSWAWYKAGNSQPVATSQSYIVAENGNYTVVVTTNNCSATSNAVTVTVNPLPVVSITSSVAPVNGSIAICDGTTVTLTANPGPPTGTSYAWSNGETSRSITVDAGGNYTVTVTNANSCFAPATASVTVKSVPTVSIQNFSNPNAIYTVYTGDLNIPLQGLADGLPVIGTFAVNGTPISGNTLTTCNGGNLGPVNGIVDNVTFTYEINGCPVTATAKFLLKQSTFAVIITANPFPVCSGTNTTYTATIYRDAVVTLPYLTNAAGEPINDAGQPVTGPNAVPAKNPLYPFPPTDPPYKLANYQRYYKPIVTGGAIVDANLFDYQWKKNNVNDIGNNTPSRSLAGLSSTDYYTVEATLKNNQTIGCNVSTYSSESNRIYLGTPDAYSIDISASPNIICSNSTTPVVFTALPNQNSPYDWSTIGLVVNWFRNNETQPFRTGLTFSLLPSEINNGDRFRIEFTTTLGGCKTGANNGEITITVNQPPAITATGQPQVTVAACVGQSANFSVQATGTNLGFAWFKVGDPNSISAGTSTNNNGVITNTLTLSNVQLADNNSQYYVIISGTCSPTVQSNNATLTVNPLPVTQPITAPNYCALTSTGSTISLTSTQAGVTYRLKQGNTVLATLTGNGTGPLAFTGTYVAGNYTIEGTSATTPSCTATVGSVTVIETTPIQNVIEELIQNPNPLVYFQPATFTATPQTTTRPDGTSIAWLYKWTIDYGAAGKVQKPISNSNVLQLTGEEMNMNFVGVIVEQLIPTNDNSTCYNAVTSGETPSNSGNVLPVELLYLKATKQNNDVVEVEWATAMEKNSEGFEVQVSQDAKNYRTLAFVASKAGGNTNQKQVYTFHDKENGKYGTRYYRLMQRDMNGDSEYFGPKAVKIGEAAESMSVYPNPFSQEVTLSVNAEAGGSMHVLVTNAIGAKVLERTLTIQKGSNKQSLQFNGNLPQGMYHITTHLNGKVQHFKLLKQQ</sequence>
<feature type="domain" description="Ig-like" evidence="3">
    <location>
        <begin position="1338"/>
        <end position="1432"/>
    </location>
</feature>
<dbReference type="InterPro" id="IPR035986">
    <property type="entry name" value="PKD_dom_sf"/>
</dbReference>